<accession>A0A410DQ58</accession>
<evidence type="ECO:0000313" key="3">
    <source>
        <dbReference type="EMBL" id="QAA31165.1"/>
    </source>
</evidence>
<keyword evidence="2" id="KW-1133">Transmembrane helix</keyword>
<evidence type="ECO:0000256" key="1">
    <source>
        <dbReference type="SAM" id="MobiDB-lite"/>
    </source>
</evidence>
<dbReference type="Gene3D" id="3.30.70.60">
    <property type="match status" value="1"/>
</dbReference>
<gene>
    <name evidence="3" type="ORF">C1I91_05510</name>
</gene>
<dbReference type="InterPro" id="IPR014717">
    <property type="entry name" value="Transl_elong_EF1B/ribsomal_bS6"/>
</dbReference>
<evidence type="ECO:0008006" key="5">
    <source>
        <dbReference type="Google" id="ProtNLM"/>
    </source>
</evidence>
<keyword evidence="2" id="KW-0472">Membrane</keyword>
<keyword evidence="4" id="KW-1185">Reference proteome</keyword>
<reference evidence="3 4" key="1">
    <citation type="submission" date="2018-01" db="EMBL/GenBank/DDBJ databases">
        <title>Genome Sequencing and Assembly of Anaerobacter polyendosporus strain CT4.</title>
        <authorList>
            <person name="Tachaapaikoon C."/>
            <person name="Sutheeworapong S."/>
            <person name="Jenjaroenpun P."/>
            <person name="Wongsurawat T."/>
            <person name="Nookeaw I."/>
            <person name="Cheawchanlertfa P."/>
            <person name="Kosugi A."/>
            <person name="Cheevadhanarak S."/>
            <person name="Ratanakhanokchai K."/>
        </authorList>
    </citation>
    <scope>NUCLEOTIDE SEQUENCE [LARGE SCALE GENOMIC DNA]</scope>
    <source>
        <strain evidence="3 4">CT4</strain>
    </source>
</reference>
<sequence>MKISEREKYLLGILLAVLVVVGYYQFVYTKQVEKIDGLKTQRAASQSKYNEVMATINSLDSKKEQVKILNAKISDKSKNLYPELIQEKLILEIDDLIKGSNLKANVNFSNLQVQGVESNKSTYQPLPSSSLQSLADQYNNKASQSTTVTNNQQSGNSNQAAQQNNNGQTKDSSGGNTAQQMKVTLSFKGTYSNLATFIKNVEARNKRIVLSNLSMTQSSDKNISGSLTMEFYAVPKIGDEDSDYSKWILNNKYGKDSPFGGQISTLSTTIEDSAKQKEEKNDFSMIAKPINSDLPTLTIGKDSDQSRTSYLYADNSNVEKLEVVFTKDKDGNYYYKYKTSKNSYPLQYSSKGIGFKPTSDDIRFNIFSTLRQGTSDKAGVDLKVINNTDKVVSIIVNGDDGTDPRVKITGEGTAVNVTQR</sequence>
<name>A0A410DQ58_9CLOT</name>
<feature type="compositionally biased region" description="Low complexity" evidence="1">
    <location>
        <begin position="142"/>
        <end position="169"/>
    </location>
</feature>
<feature type="transmembrane region" description="Helical" evidence="2">
    <location>
        <begin position="9"/>
        <end position="26"/>
    </location>
</feature>
<dbReference type="EMBL" id="CP025746">
    <property type="protein sequence ID" value="QAA31165.1"/>
    <property type="molecule type" value="Genomic_DNA"/>
</dbReference>
<feature type="region of interest" description="Disordered" evidence="1">
    <location>
        <begin position="138"/>
        <end position="177"/>
    </location>
</feature>
<keyword evidence="2" id="KW-0812">Transmembrane</keyword>
<organism evidence="3 4">
    <name type="scientific">Clostridium manihotivorum</name>
    <dbReference type="NCBI Taxonomy" id="2320868"/>
    <lineage>
        <taxon>Bacteria</taxon>
        <taxon>Bacillati</taxon>
        <taxon>Bacillota</taxon>
        <taxon>Clostridia</taxon>
        <taxon>Eubacteriales</taxon>
        <taxon>Clostridiaceae</taxon>
        <taxon>Clostridium</taxon>
    </lineage>
</organism>
<dbReference type="AlphaFoldDB" id="A0A410DQ58"/>
<dbReference type="KEGG" id="cmah:C1I91_05510"/>
<protein>
    <recommendedName>
        <fullName evidence="5">Pilus assembly protein PilO</fullName>
    </recommendedName>
</protein>
<dbReference type="Proteomes" id="UP000286268">
    <property type="component" value="Chromosome"/>
</dbReference>
<evidence type="ECO:0000256" key="2">
    <source>
        <dbReference type="SAM" id="Phobius"/>
    </source>
</evidence>
<proteinExistence type="predicted"/>
<dbReference type="OrthoDB" id="1704601at2"/>
<dbReference type="RefSeq" id="WP_128211877.1">
    <property type="nucleotide sequence ID" value="NZ_CP025746.1"/>
</dbReference>
<evidence type="ECO:0000313" key="4">
    <source>
        <dbReference type="Proteomes" id="UP000286268"/>
    </source>
</evidence>